<feature type="compositionally biased region" description="Basic and acidic residues" evidence="1">
    <location>
        <begin position="1"/>
        <end position="18"/>
    </location>
</feature>
<evidence type="ECO:0000313" key="3">
    <source>
        <dbReference type="Proteomes" id="UP001066276"/>
    </source>
</evidence>
<feature type="region of interest" description="Disordered" evidence="1">
    <location>
        <begin position="1"/>
        <end position="72"/>
    </location>
</feature>
<organism evidence="2 3">
    <name type="scientific">Pleurodeles waltl</name>
    <name type="common">Iberian ribbed newt</name>
    <dbReference type="NCBI Taxonomy" id="8319"/>
    <lineage>
        <taxon>Eukaryota</taxon>
        <taxon>Metazoa</taxon>
        <taxon>Chordata</taxon>
        <taxon>Craniata</taxon>
        <taxon>Vertebrata</taxon>
        <taxon>Euteleostomi</taxon>
        <taxon>Amphibia</taxon>
        <taxon>Batrachia</taxon>
        <taxon>Caudata</taxon>
        <taxon>Salamandroidea</taxon>
        <taxon>Salamandridae</taxon>
        <taxon>Pleurodelinae</taxon>
        <taxon>Pleurodeles</taxon>
    </lineage>
</organism>
<proteinExistence type="predicted"/>
<dbReference type="EMBL" id="JANPWB010000012">
    <property type="protein sequence ID" value="KAJ1118655.1"/>
    <property type="molecule type" value="Genomic_DNA"/>
</dbReference>
<feature type="compositionally biased region" description="Basic and acidic residues" evidence="1">
    <location>
        <begin position="28"/>
        <end position="52"/>
    </location>
</feature>
<comment type="caution">
    <text evidence="2">The sequence shown here is derived from an EMBL/GenBank/DDBJ whole genome shotgun (WGS) entry which is preliminary data.</text>
</comment>
<dbReference type="AlphaFoldDB" id="A0AAV7P0K6"/>
<gene>
    <name evidence="2" type="ORF">NDU88_006843</name>
</gene>
<keyword evidence="3" id="KW-1185">Reference proteome</keyword>
<evidence type="ECO:0000256" key="1">
    <source>
        <dbReference type="SAM" id="MobiDB-lite"/>
    </source>
</evidence>
<dbReference type="Proteomes" id="UP001066276">
    <property type="component" value="Chromosome 8"/>
</dbReference>
<sequence>MSFEELVRRPEEKKEGRKIPGGWSGVKNIERRRPKTQESRADKKKEKTEQKSRARQQPRGTGRVEQPATSSGMWPYLVADRLHGHLWELVGNVGGDWGSRLGQWES</sequence>
<reference evidence="2" key="1">
    <citation type="journal article" date="2022" name="bioRxiv">
        <title>Sequencing and chromosome-scale assembly of the giantPleurodeles waltlgenome.</title>
        <authorList>
            <person name="Brown T."/>
            <person name="Elewa A."/>
            <person name="Iarovenko S."/>
            <person name="Subramanian E."/>
            <person name="Araus A.J."/>
            <person name="Petzold A."/>
            <person name="Susuki M."/>
            <person name="Suzuki K.-i.T."/>
            <person name="Hayashi T."/>
            <person name="Toyoda A."/>
            <person name="Oliveira C."/>
            <person name="Osipova E."/>
            <person name="Leigh N.D."/>
            <person name="Simon A."/>
            <person name="Yun M.H."/>
        </authorList>
    </citation>
    <scope>NUCLEOTIDE SEQUENCE</scope>
    <source>
        <strain evidence="2">20211129_DDA</strain>
        <tissue evidence="2">Liver</tissue>
    </source>
</reference>
<name>A0AAV7P0K6_PLEWA</name>
<protein>
    <submittedName>
        <fullName evidence="2">Uncharacterized protein</fullName>
    </submittedName>
</protein>
<accession>A0AAV7P0K6</accession>
<evidence type="ECO:0000313" key="2">
    <source>
        <dbReference type="EMBL" id="KAJ1118655.1"/>
    </source>
</evidence>